<dbReference type="OrthoDB" id="9766909at2"/>
<evidence type="ECO:0000256" key="3">
    <source>
        <dbReference type="ARBA" id="ARBA00022676"/>
    </source>
</evidence>
<dbReference type="EC" id="2.4.99.28" evidence="11"/>
<comment type="catalytic activity">
    <reaction evidence="11">
        <text>[GlcNAc-(1-&gt;4)-Mur2Ac(oyl-L-Ala-gamma-D-Glu-L-Lys-D-Ala-D-Ala)](n)-di-trans,octa-cis-undecaprenyl diphosphate + beta-D-GlcNAc-(1-&gt;4)-Mur2Ac(oyl-L-Ala-gamma-D-Glu-L-Lys-D-Ala-D-Ala)-di-trans,octa-cis-undecaprenyl diphosphate = [GlcNAc-(1-&gt;4)-Mur2Ac(oyl-L-Ala-gamma-D-Glu-L-Lys-D-Ala-D-Ala)](n+1)-di-trans,octa-cis-undecaprenyl diphosphate + di-trans,octa-cis-undecaprenyl diphosphate + H(+)</text>
        <dbReference type="Rhea" id="RHEA:23708"/>
        <dbReference type="Rhea" id="RHEA-COMP:9602"/>
        <dbReference type="Rhea" id="RHEA-COMP:9603"/>
        <dbReference type="ChEBI" id="CHEBI:15378"/>
        <dbReference type="ChEBI" id="CHEBI:58405"/>
        <dbReference type="ChEBI" id="CHEBI:60033"/>
        <dbReference type="ChEBI" id="CHEBI:78435"/>
        <dbReference type="EC" id="2.4.99.28"/>
    </reaction>
</comment>
<keyword evidence="4 11" id="KW-0808">Transferase</keyword>
<dbReference type="InterPro" id="IPR036950">
    <property type="entry name" value="PBP_transglycosylase"/>
</dbReference>
<protein>
    <recommendedName>
        <fullName evidence="11">Biosynthetic peptidoglycan transglycosylase</fullName>
        <ecNumber evidence="11">2.4.99.28</ecNumber>
    </recommendedName>
    <alternativeName>
        <fullName evidence="11">Glycan polymerase</fullName>
    </alternativeName>
    <alternativeName>
        <fullName evidence="11">Peptidoglycan glycosyltransferase MtgA</fullName>
        <shortName evidence="11">PGT</shortName>
    </alternativeName>
</protein>
<dbReference type="Pfam" id="PF00912">
    <property type="entry name" value="Transgly"/>
    <property type="match status" value="1"/>
</dbReference>
<dbReference type="Gene3D" id="1.10.3810.10">
    <property type="entry name" value="Biosynthetic peptidoglycan transglycosylase-like"/>
    <property type="match status" value="1"/>
</dbReference>
<evidence type="ECO:0000313" key="14">
    <source>
        <dbReference type="Proteomes" id="UP000215002"/>
    </source>
</evidence>
<dbReference type="GO" id="GO:0008955">
    <property type="term" value="F:peptidoglycan glycosyltransferase activity"/>
    <property type="evidence" value="ECO:0007669"/>
    <property type="project" value="UniProtKB-UniRule"/>
</dbReference>
<evidence type="ECO:0000259" key="12">
    <source>
        <dbReference type="Pfam" id="PF00912"/>
    </source>
</evidence>
<dbReference type="KEGG" id="muc:MuYL_1444"/>
<comment type="subcellular location">
    <subcellularLocation>
        <location evidence="11">Cell membrane</location>
        <topology evidence="11">Single-pass membrane protein</topology>
    </subcellularLocation>
</comment>
<organism evidence="13 14">
    <name type="scientific">Mucilaginibacter xinganensis</name>
    <dbReference type="NCBI Taxonomy" id="1234841"/>
    <lineage>
        <taxon>Bacteria</taxon>
        <taxon>Pseudomonadati</taxon>
        <taxon>Bacteroidota</taxon>
        <taxon>Sphingobacteriia</taxon>
        <taxon>Sphingobacteriales</taxon>
        <taxon>Sphingobacteriaceae</taxon>
        <taxon>Mucilaginibacter</taxon>
    </lineage>
</organism>
<dbReference type="NCBIfam" id="TIGR02070">
    <property type="entry name" value="mono_pep_trsgly"/>
    <property type="match status" value="1"/>
</dbReference>
<dbReference type="GO" id="GO:0008360">
    <property type="term" value="P:regulation of cell shape"/>
    <property type="evidence" value="ECO:0007669"/>
    <property type="project" value="UniProtKB-KW"/>
</dbReference>
<keyword evidence="14" id="KW-1185">Reference proteome</keyword>
<evidence type="ECO:0000256" key="8">
    <source>
        <dbReference type="ARBA" id="ARBA00022989"/>
    </source>
</evidence>
<dbReference type="InterPro" id="IPR023346">
    <property type="entry name" value="Lysozyme-like_dom_sf"/>
</dbReference>
<keyword evidence="10 11" id="KW-0961">Cell wall biogenesis/degradation</keyword>
<comment type="similarity">
    <text evidence="11">Belongs to the glycosyltransferase 51 family.</text>
</comment>
<dbReference type="GO" id="GO:0016763">
    <property type="term" value="F:pentosyltransferase activity"/>
    <property type="evidence" value="ECO:0007669"/>
    <property type="project" value="InterPro"/>
</dbReference>
<evidence type="ECO:0000256" key="2">
    <source>
        <dbReference type="ARBA" id="ARBA00022519"/>
    </source>
</evidence>
<dbReference type="AlphaFoldDB" id="A0A223NTY7"/>
<keyword evidence="3 11" id="KW-0328">Glycosyltransferase</keyword>
<evidence type="ECO:0000256" key="9">
    <source>
        <dbReference type="ARBA" id="ARBA00023136"/>
    </source>
</evidence>
<dbReference type="RefSeq" id="WP_094569810.1">
    <property type="nucleotide sequence ID" value="NZ_CP022743.1"/>
</dbReference>
<sequence>MKTTRGKKPVSNNKSASGRSKGFFNGGLWRLIFRVVKLVFIVFVAGSLFFVILFRVVNPPVTWLMIQRGFERKAAGKDWKIDKQWKSFDEIAPSMKRAAVAAEDQSFLENHGFDFHAIEKAIKKNANSKKLIGGSTISQQTAKNVFLWPGRSIIRKGFEAWFTLLMEVFWNKKRIMEVYLNVIEMGDGIYGVEAASQAYFHKPASQLSNHEAAAIAVIFPSPLKWSATHPTRYLRHRQYLIMKNMRRLGPLEF</sequence>
<keyword evidence="7 11" id="KW-0573">Peptidoglycan synthesis</keyword>
<keyword evidence="1 11" id="KW-1003">Cell membrane</keyword>
<evidence type="ECO:0000256" key="4">
    <source>
        <dbReference type="ARBA" id="ARBA00022679"/>
    </source>
</evidence>
<comment type="function">
    <text evidence="11">Peptidoglycan polymerase that catalyzes glycan chain elongation from lipid-linked precursors.</text>
</comment>
<evidence type="ECO:0000313" key="13">
    <source>
        <dbReference type="EMBL" id="ASU33342.1"/>
    </source>
</evidence>
<keyword evidence="6 11" id="KW-0133">Cell shape</keyword>
<comment type="pathway">
    <text evidence="11">Cell wall biogenesis; peptidoglycan biosynthesis.</text>
</comment>
<gene>
    <name evidence="11" type="primary">mtgA</name>
    <name evidence="13" type="ORF">MuYL_1444</name>
</gene>
<keyword evidence="5 11" id="KW-0812">Transmembrane</keyword>
<dbReference type="GO" id="GO:0071555">
    <property type="term" value="P:cell wall organization"/>
    <property type="evidence" value="ECO:0007669"/>
    <property type="project" value="UniProtKB-KW"/>
</dbReference>
<dbReference type="SUPFAM" id="SSF53955">
    <property type="entry name" value="Lysozyme-like"/>
    <property type="match status" value="1"/>
</dbReference>
<dbReference type="HAMAP" id="MF_00766">
    <property type="entry name" value="PGT_MtgA"/>
    <property type="match status" value="1"/>
</dbReference>
<keyword evidence="2" id="KW-0997">Cell inner membrane</keyword>
<evidence type="ECO:0000256" key="1">
    <source>
        <dbReference type="ARBA" id="ARBA00022475"/>
    </source>
</evidence>
<reference evidence="13 14" key="1">
    <citation type="submission" date="2017-08" db="EMBL/GenBank/DDBJ databases">
        <title>Complete genome sequence of Mucilaginibacter sp. strain BJC16-A31.</title>
        <authorList>
            <consortium name="Henan University of Science and Technology"/>
            <person name="You X."/>
        </authorList>
    </citation>
    <scope>NUCLEOTIDE SEQUENCE [LARGE SCALE GENOMIC DNA]</scope>
    <source>
        <strain evidence="13 14">BJC16-A31</strain>
    </source>
</reference>
<evidence type="ECO:0000256" key="11">
    <source>
        <dbReference type="HAMAP-Rule" id="MF_00766"/>
    </source>
</evidence>
<feature type="transmembrane region" description="Helical" evidence="11">
    <location>
        <begin position="38"/>
        <end position="57"/>
    </location>
</feature>
<evidence type="ECO:0000256" key="10">
    <source>
        <dbReference type="ARBA" id="ARBA00023316"/>
    </source>
</evidence>
<name>A0A223NTY7_9SPHI</name>
<dbReference type="Proteomes" id="UP000215002">
    <property type="component" value="Chromosome"/>
</dbReference>
<keyword evidence="8 11" id="KW-1133">Transmembrane helix</keyword>
<evidence type="ECO:0000256" key="7">
    <source>
        <dbReference type="ARBA" id="ARBA00022984"/>
    </source>
</evidence>
<feature type="domain" description="Glycosyl transferase family 51" evidence="12">
    <location>
        <begin position="82"/>
        <end position="245"/>
    </location>
</feature>
<dbReference type="GO" id="GO:0009274">
    <property type="term" value="C:peptidoglycan-based cell wall"/>
    <property type="evidence" value="ECO:0007669"/>
    <property type="project" value="InterPro"/>
</dbReference>
<evidence type="ECO:0000256" key="5">
    <source>
        <dbReference type="ARBA" id="ARBA00022692"/>
    </source>
</evidence>
<dbReference type="InterPro" id="IPR001264">
    <property type="entry name" value="Glyco_trans_51"/>
</dbReference>
<dbReference type="GO" id="GO:0009252">
    <property type="term" value="P:peptidoglycan biosynthetic process"/>
    <property type="evidence" value="ECO:0007669"/>
    <property type="project" value="UniProtKB-UniRule"/>
</dbReference>
<evidence type="ECO:0000256" key="6">
    <source>
        <dbReference type="ARBA" id="ARBA00022960"/>
    </source>
</evidence>
<dbReference type="GO" id="GO:0005886">
    <property type="term" value="C:plasma membrane"/>
    <property type="evidence" value="ECO:0007669"/>
    <property type="project" value="UniProtKB-SubCell"/>
</dbReference>
<accession>A0A223NTY7</accession>
<keyword evidence="9 11" id="KW-0472">Membrane</keyword>
<dbReference type="PANTHER" id="PTHR30400:SF0">
    <property type="entry name" value="BIOSYNTHETIC PEPTIDOGLYCAN TRANSGLYCOSYLASE"/>
    <property type="match status" value="1"/>
</dbReference>
<dbReference type="UniPathway" id="UPA00219"/>
<dbReference type="PANTHER" id="PTHR30400">
    <property type="entry name" value="MONOFUNCTIONAL BIOSYNTHETIC PEPTIDOGLYCAN TRANSGLYCOSYLASE"/>
    <property type="match status" value="1"/>
</dbReference>
<dbReference type="InterPro" id="IPR011812">
    <property type="entry name" value="Pep_trsgly"/>
</dbReference>
<dbReference type="EMBL" id="CP022743">
    <property type="protein sequence ID" value="ASU33342.1"/>
    <property type="molecule type" value="Genomic_DNA"/>
</dbReference>
<proteinExistence type="inferred from homology"/>